<sequence length="775" mass="84385">MRGLVRALLAIVGVLGLLVVGTVVYITTFFDPNDLKPRLIDAVRQQSGLELALDGPLNWSFYPRLGVSVEDARAWLPRQPHDETAFAAIERAEVSMAFAPLLSGEVAIDGLILDGMRLDLERDAQGRGNWEALLEQIEDTATQEGAEQQSDTTAPAGDTTGDAQEEAIGIALDIARVQVENSRIRYADARSDLDVTLRDLSLTGTNVSPAKAFPLKASFVVDSVSPSLTSDISLQSRVRLDLEENRYTLQDLSLETLTQLAELQEREQAVSLEASQVVAELANGHFQLEEGEVTASVEHPSLGEEALPATLTFAAEANTQQGTAQVRNLLLTSGKNLKLSGTLSLTDLLTAPSYTGQISLAPLSLRPWLERFGVELDTANDEALSEVALTSPFKGNLDQITLTGLTLVVDDTTLTGRLGAGLDGQSINFDLQGDRLDLDGYLSPASEETTAPDEEAAWLDNVGIPSAYAQEAADELVPVELLRGLSVNGQLAFDEVKAKGVTLLSPSLKLVGEKGVHRLESLTAKLYDGTLDTSASLNVREMPIRWAFAPRLENVQVVPLVEDFSGEPSPLRGRLNLNGEFTSRTNSLETLERNLNGQATFRIADGAIFDVNVSQELCTAVAMLEGETTSREWSPDTRFDRLDGNLTVTNGVVHNEDLHVAIPGIELTGEGELNLPTERFVYDARARFVDTADAACNVNPRLERVPLPVHCEGRLDGEPKQWCRFDRDAFEQALTNLARDEVKQKAAEKISEKIEERLGEEKSQELRNAIRGLFQ</sequence>
<evidence type="ECO:0000256" key="2">
    <source>
        <dbReference type="SAM" id="Phobius"/>
    </source>
</evidence>
<dbReference type="Proteomes" id="UP000294489">
    <property type="component" value="Unassembled WGS sequence"/>
</dbReference>
<dbReference type="PANTHER" id="PTHR30441">
    <property type="entry name" value="DUF748 DOMAIN-CONTAINING PROTEIN"/>
    <property type="match status" value="1"/>
</dbReference>
<comment type="caution">
    <text evidence="4">The sequence shown here is derived from an EMBL/GenBank/DDBJ whole genome shotgun (WGS) entry which is preliminary data.</text>
</comment>
<evidence type="ECO:0000313" key="5">
    <source>
        <dbReference type="Proteomes" id="UP000294489"/>
    </source>
</evidence>
<feature type="region of interest" description="Disordered" evidence="1">
    <location>
        <begin position="141"/>
        <end position="161"/>
    </location>
</feature>
<dbReference type="OrthoDB" id="9766390at2"/>
<feature type="transmembrane region" description="Helical" evidence="2">
    <location>
        <begin position="7"/>
        <end position="30"/>
    </location>
</feature>
<dbReference type="GO" id="GO:0090313">
    <property type="term" value="P:regulation of protein targeting to membrane"/>
    <property type="evidence" value="ECO:0007669"/>
    <property type="project" value="TreeGrafter"/>
</dbReference>
<dbReference type="EMBL" id="SOEC01000020">
    <property type="protein sequence ID" value="TDX24810.1"/>
    <property type="molecule type" value="Genomic_DNA"/>
</dbReference>
<keyword evidence="2" id="KW-0812">Transmembrane</keyword>
<feature type="compositionally biased region" description="Polar residues" evidence="1">
    <location>
        <begin position="141"/>
        <end position="150"/>
    </location>
</feature>
<reference evidence="4 5" key="1">
    <citation type="submission" date="2019-03" db="EMBL/GenBank/DDBJ databases">
        <title>Freshwater and sediment microbial communities from various areas in North America, analyzing microbe dynamics in response to fracking.</title>
        <authorList>
            <person name="Lamendella R."/>
        </authorList>
    </citation>
    <scope>NUCLEOTIDE SEQUENCE [LARGE SCALE GENOMIC DNA]</scope>
    <source>
        <strain evidence="4 5">6_TX</strain>
    </source>
</reference>
<keyword evidence="2" id="KW-0472">Membrane</keyword>
<feature type="domain" description="AsmA" evidence="3">
    <location>
        <begin position="6"/>
        <end position="657"/>
    </location>
</feature>
<organism evidence="4 5">
    <name type="scientific">Modicisalibacter xianhensis</name>
    <dbReference type="NCBI Taxonomy" id="442341"/>
    <lineage>
        <taxon>Bacteria</taxon>
        <taxon>Pseudomonadati</taxon>
        <taxon>Pseudomonadota</taxon>
        <taxon>Gammaproteobacteria</taxon>
        <taxon>Oceanospirillales</taxon>
        <taxon>Halomonadaceae</taxon>
        <taxon>Modicisalibacter</taxon>
    </lineage>
</organism>
<evidence type="ECO:0000259" key="3">
    <source>
        <dbReference type="Pfam" id="PF05170"/>
    </source>
</evidence>
<dbReference type="GO" id="GO:0005886">
    <property type="term" value="C:plasma membrane"/>
    <property type="evidence" value="ECO:0007669"/>
    <property type="project" value="TreeGrafter"/>
</dbReference>
<dbReference type="InterPro" id="IPR052894">
    <property type="entry name" value="AsmA-related"/>
</dbReference>
<dbReference type="InterPro" id="IPR007844">
    <property type="entry name" value="AsmA"/>
</dbReference>
<dbReference type="AlphaFoldDB" id="A0A4R8FFS0"/>
<name>A0A4R8FFS0_9GAMM</name>
<gene>
    <name evidence="4" type="ORF">DFO67_12059</name>
</gene>
<dbReference type="RefSeq" id="WP_134020086.1">
    <property type="nucleotide sequence ID" value="NZ_SOEC01000020.1"/>
</dbReference>
<evidence type="ECO:0000256" key="1">
    <source>
        <dbReference type="SAM" id="MobiDB-lite"/>
    </source>
</evidence>
<feature type="compositionally biased region" description="Low complexity" evidence="1">
    <location>
        <begin position="151"/>
        <end position="161"/>
    </location>
</feature>
<evidence type="ECO:0000313" key="4">
    <source>
        <dbReference type="EMBL" id="TDX24810.1"/>
    </source>
</evidence>
<dbReference type="PANTHER" id="PTHR30441:SF4">
    <property type="entry name" value="PROTEIN ASMA"/>
    <property type="match status" value="1"/>
</dbReference>
<proteinExistence type="predicted"/>
<dbReference type="Pfam" id="PF05170">
    <property type="entry name" value="AsmA"/>
    <property type="match status" value="1"/>
</dbReference>
<keyword evidence="2" id="KW-1133">Transmembrane helix</keyword>
<protein>
    <submittedName>
        <fullName evidence="4">AsmA protein</fullName>
    </submittedName>
</protein>
<accession>A0A4R8FFS0</accession>